<evidence type="ECO:0000313" key="12">
    <source>
        <dbReference type="EMBL" id="TFJ83570.1"/>
    </source>
</evidence>
<evidence type="ECO:0008006" key="14">
    <source>
        <dbReference type="Google" id="ProtNLM"/>
    </source>
</evidence>
<dbReference type="InterPro" id="IPR007863">
    <property type="entry name" value="Peptidase_M16_C"/>
</dbReference>
<keyword evidence="3" id="KW-0479">Metal-binding</keyword>
<keyword evidence="5" id="KW-0862">Zinc</keyword>
<keyword evidence="4" id="KW-0378">Hydrolase</keyword>
<dbReference type="GO" id="GO:0005829">
    <property type="term" value="C:cytosol"/>
    <property type="evidence" value="ECO:0007669"/>
    <property type="project" value="TreeGrafter"/>
</dbReference>
<comment type="similarity">
    <text evidence="1">Belongs to the peptidase M16 family.</text>
</comment>
<feature type="domain" description="Peptidase M16 N-terminal" evidence="8">
    <location>
        <begin position="130"/>
        <end position="267"/>
    </location>
</feature>
<evidence type="ECO:0000256" key="2">
    <source>
        <dbReference type="ARBA" id="ARBA00022670"/>
    </source>
</evidence>
<comment type="caution">
    <text evidence="12">The sequence shown here is derived from an EMBL/GenBank/DDBJ whole genome shotgun (WGS) entry which is preliminary data.</text>
</comment>
<dbReference type="SUPFAM" id="SSF63411">
    <property type="entry name" value="LuxS/MPP-like metallohydrolase"/>
    <property type="match status" value="4"/>
</dbReference>
<dbReference type="PANTHER" id="PTHR43690">
    <property type="entry name" value="NARDILYSIN"/>
    <property type="match status" value="1"/>
</dbReference>
<dbReference type="GO" id="GO:0043171">
    <property type="term" value="P:peptide catabolic process"/>
    <property type="evidence" value="ECO:0007669"/>
    <property type="project" value="TreeGrafter"/>
</dbReference>
<sequence>MLSLVLLTAARRGPTAAALNKPSRTTAFFPTIARYFYNIPQPSCPFPVQGFPGTTSNFQSHRRQGRFQVLASVKVPQDVARGKSTLSTSSLSGVSPAAPAIVRVLDDGIKKPARDDRQYRMIWLKNGMQVLLTSDPTTDVASASMNIHAGHFQDPEAFAGLAHFHEHMLFLGTERYPKEGEYEQFLNQNGGSSNAYTAMEDTNYYFSIKWEELQGALDRFSAFFTCPRFDNASTEREMKAVDSEHTNNLQDDGWRLFQLQKSTAHPEHPFHKFGSGNLKTLLPPPEKGGMEATREALLAFHTTYYSADIMKLAIVGREDLDTLQEWAVQLFAGVRTTGQPSHFPYPVEAWGPSRLGTRLDVVPVREMRRLSLAWPLPHNWEKQRALQSSKPARYLAHLLGHEGKGSLHSYLNSQGWIESLSAGSSVKTADMDMFKVSLSLTQAGMEHIEEIVGLVYQYLKLLRSSPVDRKVFEELKTMSEIKFLFREKENAVDFASGISSMMHEYPPENILWGPYALDWDEQAVRDYLSLLTPERMHLTVVSKAFEEEAQKEAWAKEKWYGTLHKLEKLPEAKVAAWSNPPDIHPMLSLPSPNEFLPTDFSLICEQPAYKSLAPDDPVHPSPPSLLFPSSAQALPASLPASSPERGVKVFHKLDTTFKVPKVQFFAHLLSRQIYSSPPSVVLHRLYNMLLRDELNEFAYEAAMAGLSYSVTTRTTGLSVKVSGYSHKLPVLLEKVAGKAKGLLQEIKDKGANDPEIQQKFNKHRLTLLREYMNFDREAPYERALYNTRQVLDGQAWHLAQYIQVLNDHSTCNVQTMTDVVEEGMARLDCDAYAHGNVNAEEALSYFQTLKDSWRFSPLYDGEQPEERAVMLHANSTLIYQTPGPNPEEDNSATEVYIQCGPTHLSGGDTKSDVILDVLSHMASTSAYQRLRTEQQLGYIVFAFLRRLNGGQGLSVVVQSPSASPPQLDGFIEDWMADFREKELGTLSDEDFESHLLAVESMKLEKDKRLSEEAYRHWAQIVERRYDFYREKREVAVLRTLSKQDLLSFWDTHISAATAPARRKLAVYVHSSKHASDTCRPGVSETGRGVILVESMEALRKLKRGLSLFPAPGEVEWEGRE</sequence>
<dbReference type="GO" id="GO:0005739">
    <property type="term" value="C:mitochondrion"/>
    <property type="evidence" value="ECO:0007669"/>
    <property type="project" value="TreeGrafter"/>
</dbReference>
<keyword evidence="6" id="KW-0482">Metalloprotease</keyword>
<dbReference type="Pfam" id="PF05193">
    <property type="entry name" value="Peptidase_M16_C"/>
    <property type="match status" value="1"/>
</dbReference>
<feature type="domain" description="Peptidase M16 middle/third" evidence="10">
    <location>
        <begin position="483"/>
        <end position="803"/>
    </location>
</feature>
<evidence type="ECO:0000259" key="11">
    <source>
        <dbReference type="Pfam" id="PF22456"/>
    </source>
</evidence>
<dbReference type="InterPro" id="IPR054734">
    <property type="entry name" value="PqqF-like_C_4"/>
</dbReference>
<dbReference type="Pfam" id="PF16187">
    <property type="entry name" value="Peptidase_M16_M"/>
    <property type="match status" value="1"/>
</dbReference>
<evidence type="ECO:0000259" key="9">
    <source>
        <dbReference type="Pfam" id="PF05193"/>
    </source>
</evidence>
<dbReference type="GO" id="GO:0051603">
    <property type="term" value="P:proteolysis involved in protein catabolic process"/>
    <property type="evidence" value="ECO:0007669"/>
    <property type="project" value="TreeGrafter"/>
</dbReference>
<organism evidence="12 13">
    <name type="scientific">Nannochloropsis salina CCMP1776</name>
    <dbReference type="NCBI Taxonomy" id="1027361"/>
    <lineage>
        <taxon>Eukaryota</taxon>
        <taxon>Sar</taxon>
        <taxon>Stramenopiles</taxon>
        <taxon>Ochrophyta</taxon>
        <taxon>Eustigmatophyceae</taxon>
        <taxon>Eustigmatales</taxon>
        <taxon>Monodopsidaceae</taxon>
        <taxon>Microchloropsis</taxon>
        <taxon>Microchloropsis salina</taxon>
    </lineage>
</organism>
<dbReference type="Gene3D" id="3.30.830.10">
    <property type="entry name" value="Metalloenzyme, LuxS/M16 peptidase-like"/>
    <property type="match status" value="4"/>
</dbReference>
<evidence type="ECO:0000256" key="5">
    <source>
        <dbReference type="ARBA" id="ARBA00022833"/>
    </source>
</evidence>
<keyword evidence="2" id="KW-0645">Protease</keyword>
<dbReference type="OrthoDB" id="952271at2759"/>
<feature type="domain" description="Peptidase M16 C-terminal" evidence="9">
    <location>
        <begin position="292"/>
        <end position="477"/>
    </location>
</feature>
<feature type="domain" description="Coenzyme PQQ synthesis protein F-like C-terminal lobe" evidence="11">
    <location>
        <begin position="917"/>
        <end position="1017"/>
    </location>
</feature>
<evidence type="ECO:0000256" key="3">
    <source>
        <dbReference type="ARBA" id="ARBA00022723"/>
    </source>
</evidence>
<dbReference type="Proteomes" id="UP000355283">
    <property type="component" value="Unassembled WGS sequence"/>
</dbReference>
<dbReference type="InterPro" id="IPR011249">
    <property type="entry name" value="Metalloenz_LuxS/M16"/>
</dbReference>
<evidence type="ECO:0000256" key="7">
    <source>
        <dbReference type="SAM" id="SignalP"/>
    </source>
</evidence>
<evidence type="ECO:0000256" key="1">
    <source>
        <dbReference type="ARBA" id="ARBA00007261"/>
    </source>
</evidence>
<evidence type="ECO:0000313" key="13">
    <source>
        <dbReference type="Proteomes" id="UP000355283"/>
    </source>
</evidence>
<evidence type="ECO:0000259" key="8">
    <source>
        <dbReference type="Pfam" id="PF00675"/>
    </source>
</evidence>
<dbReference type="FunFam" id="3.30.830.10:FF:000005">
    <property type="entry name" value="nardilysin isoform X1"/>
    <property type="match status" value="1"/>
</dbReference>
<feature type="chain" id="PRO_5020040802" description="Peptidase M16 N-terminal domain-containing protein" evidence="7">
    <location>
        <begin position="18"/>
        <end position="1120"/>
    </location>
</feature>
<keyword evidence="13" id="KW-1185">Reference proteome</keyword>
<dbReference type="InterPro" id="IPR011765">
    <property type="entry name" value="Pept_M16_N"/>
</dbReference>
<name>A0A4D9CWJ1_9STRA</name>
<dbReference type="Pfam" id="PF00675">
    <property type="entry name" value="Peptidase_M16"/>
    <property type="match status" value="1"/>
</dbReference>
<proteinExistence type="inferred from homology"/>
<dbReference type="FunFam" id="3.30.830.10:FF:000004">
    <property type="entry name" value="Putative insulin-degrading enzyme"/>
    <property type="match status" value="1"/>
</dbReference>
<gene>
    <name evidence="12" type="ORF">NSK_004676</name>
</gene>
<evidence type="ECO:0000256" key="4">
    <source>
        <dbReference type="ARBA" id="ARBA00022801"/>
    </source>
</evidence>
<dbReference type="EMBL" id="SDOX01000021">
    <property type="protein sequence ID" value="TFJ83570.1"/>
    <property type="molecule type" value="Genomic_DNA"/>
</dbReference>
<evidence type="ECO:0000259" key="10">
    <source>
        <dbReference type="Pfam" id="PF16187"/>
    </source>
</evidence>
<dbReference type="GO" id="GO:0004222">
    <property type="term" value="F:metalloendopeptidase activity"/>
    <property type="evidence" value="ECO:0007669"/>
    <property type="project" value="TreeGrafter"/>
</dbReference>
<protein>
    <recommendedName>
        <fullName evidence="14">Peptidase M16 N-terminal domain-containing protein</fullName>
    </recommendedName>
</protein>
<accession>A0A4D9CWJ1</accession>
<keyword evidence="7" id="KW-0732">Signal</keyword>
<evidence type="ECO:0000256" key="6">
    <source>
        <dbReference type="ARBA" id="ARBA00023049"/>
    </source>
</evidence>
<dbReference type="AlphaFoldDB" id="A0A4D9CWJ1"/>
<dbReference type="InterPro" id="IPR050626">
    <property type="entry name" value="Peptidase_M16"/>
</dbReference>
<dbReference type="PANTHER" id="PTHR43690:SF18">
    <property type="entry name" value="INSULIN-DEGRADING ENZYME-RELATED"/>
    <property type="match status" value="1"/>
</dbReference>
<dbReference type="Pfam" id="PF22456">
    <property type="entry name" value="PqqF-like_C_4"/>
    <property type="match status" value="1"/>
</dbReference>
<dbReference type="InterPro" id="IPR032632">
    <property type="entry name" value="Peptidase_M16_M"/>
</dbReference>
<reference evidence="12 13" key="1">
    <citation type="submission" date="2019-01" db="EMBL/GenBank/DDBJ databases">
        <title>Nuclear Genome Assembly of the Microalgal Biofuel strain Nannochloropsis salina CCMP1776.</title>
        <authorList>
            <person name="Hovde B."/>
        </authorList>
    </citation>
    <scope>NUCLEOTIDE SEQUENCE [LARGE SCALE GENOMIC DNA]</scope>
    <source>
        <strain evidence="12 13">CCMP1776</strain>
    </source>
</reference>
<dbReference type="GO" id="GO:0046872">
    <property type="term" value="F:metal ion binding"/>
    <property type="evidence" value="ECO:0007669"/>
    <property type="project" value="UniProtKB-KW"/>
</dbReference>
<feature type="signal peptide" evidence="7">
    <location>
        <begin position="1"/>
        <end position="17"/>
    </location>
</feature>